<evidence type="ECO:0000256" key="2">
    <source>
        <dbReference type="SAM" id="Phobius"/>
    </source>
</evidence>
<sequence>MEFNQKSRGQKHHKNKARYKPKQDGKKKGHTTHKNNPLPQKSLEDKKDELEISSSSSDDEFEDEVEEAVELNDFTLLAQAPISVGGHFQFKRDKNMETGCDFKTLRENNFFSLDLNILQYSLGCIPFHERCGMDKSYFTESEIEAMNARAHSNQVQYESYLKISAINKKDSETNDCRGDNVSQFGNLNLKESYDNKITDISHSVVDTKLGRLFISYITYIGIYFVILLEMYFVYKTLYIEHLIY</sequence>
<evidence type="ECO:0000313" key="4">
    <source>
        <dbReference type="Proteomes" id="UP001329430"/>
    </source>
</evidence>
<feature type="region of interest" description="Disordered" evidence="1">
    <location>
        <begin position="1"/>
        <end position="64"/>
    </location>
</feature>
<dbReference type="AlphaFoldDB" id="A0AAN7VCS0"/>
<accession>A0AAN7VCS0</accession>
<dbReference type="Proteomes" id="UP001329430">
    <property type="component" value="Chromosome 5"/>
</dbReference>
<proteinExistence type="predicted"/>
<keyword evidence="2" id="KW-1133">Transmembrane helix</keyword>
<protein>
    <submittedName>
        <fullName evidence="3">Uncharacterized protein</fullName>
    </submittedName>
</protein>
<comment type="caution">
    <text evidence="3">The sequence shown here is derived from an EMBL/GenBank/DDBJ whole genome shotgun (WGS) entry which is preliminary data.</text>
</comment>
<feature type="transmembrane region" description="Helical" evidence="2">
    <location>
        <begin position="213"/>
        <end position="234"/>
    </location>
</feature>
<evidence type="ECO:0000256" key="1">
    <source>
        <dbReference type="SAM" id="MobiDB-lite"/>
    </source>
</evidence>
<keyword evidence="2" id="KW-0812">Transmembrane</keyword>
<keyword evidence="2" id="KW-0472">Membrane</keyword>
<keyword evidence="4" id="KW-1185">Reference proteome</keyword>
<evidence type="ECO:0000313" key="3">
    <source>
        <dbReference type="EMBL" id="KAK5643809.1"/>
    </source>
</evidence>
<organism evidence="3 4">
    <name type="scientific">Pyrocoelia pectoralis</name>
    <dbReference type="NCBI Taxonomy" id="417401"/>
    <lineage>
        <taxon>Eukaryota</taxon>
        <taxon>Metazoa</taxon>
        <taxon>Ecdysozoa</taxon>
        <taxon>Arthropoda</taxon>
        <taxon>Hexapoda</taxon>
        <taxon>Insecta</taxon>
        <taxon>Pterygota</taxon>
        <taxon>Neoptera</taxon>
        <taxon>Endopterygota</taxon>
        <taxon>Coleoptera</taxon>
        <taxon>Polyphaga</taxon>
        <taxon>Elateriformia</taxon>
        <taxon>Elateroidea</taxon>
        <taxon>Lampyridae</taxon>
        <taxon>Lampyrinae</taxon>
        <taxon>Pyrocoelia</taxon>
    </lineage>
</organism>
<reference evidence="3 4" key="1">
    <citation type="journal article" date="2024" name="Insects">
        <title>An Improved Chromosome-Level Genome Assembly of the Firefly Pyrocoelia pectoralis.</title>
        <authorList>
            <person name="Fu X."/>
            <person name="Meyer-Rochow V.B."/>
            <person name="Ballantyne L."/>
            <person name="Zhu X."/>
        </authorList>
    </citation>
    <scope>NUCLEOTIDE SEQUENCE [LARGE SCALE GENOMIC DNA]</scope>
    <source>
        <strain evidence="3">XCY_ONT2</strain>
    </source>
</reference>
<name>A0AAN7VCS0_9COLE</name>
<gene>
    <name evidence="3" type="ORF">RI129_007654</name>
</gene>
<dbReference type="EMBL" id="JAVRBK010000005">
    <property type="protein sequence ID" value="KAK5643809.1"/>
    <property type="molecule type" value="Genomic_DNA"/>
</dbReference>
<feature type="compositionally biased region" description="Basic residues" evidence="1">
    <location>
        <begin position="8"/>
        <end position="20"/>
    </location>
</feature>